<dbReference type="Proteomes" id="UP000199476">
    <property type="component" value="Unassembled WGS sequence"/>
</dbReference>
<evidence type="ECO:0000313" key="3">
    <source>
        <dbReference type="Proteomes" id="UP000199476"/>
    </source>
</evidence>
<dbReference type="InterPro" id="IPR035965">
    <property type="entry name" value="PAS-like_dom_sf"/>
</dbReference>
<dbReference type="SUPFAM" id="SSF55785">
    <property type="entry name" value="PYP-like sensor domain (PAS domain)"/>
    <property type="match status" value="2"/>
</dbReference>
<organism evidence="2 3">
    <name type="scientific">Halarsenatibacter silvermanii</name>
    <dbReference type="NCBI Taxonomy" id="321763"/>
    <lineage>
        <taxon>Bacteria</taxon>
        <taxon>Bacillati</taxon>
        <taxon>Bacillota</taxon>
        <taxon>Clostridia</taxon>
        <taxon>Halanaerobiales</taxon>
        <taxon>Halarsenatibacteraceae</taxon>
        <taxon>Halarsenatibacter</taxon>
    </lineage>
</organism>
<reference evidence="2 3" key="1">
    <citation type="submission" date="2016-10" db="EMBL/GenBank/DDBJ databases">
        <authorList>
            <person name="de Groot N.N."/>
        </authorList>
    </citation>
    <scope>NUCLEOTIDE SEQUENCE [LARGE SCALE GENOMIC DNA]</scope>
    <source>
        <strain evidence="2 3">SLAS-1</strain>
    </source>
</reference>
<dbReference type="GO" id="GO:0006355">
    <property type="term" value="P:regulation of DNA-templated transcription"/>
    <property type="evidence" value="ECO:0007669"/>
    <property type="project" value="InterPro"/>
</dbReference>
<dbReference type="PROSITE" id="PS50112">
    <property type="entry name" value="PAS"/>
    <property type="match status" value="1"/>
</dbReference>
<dbReference type="EMBL" id="FNGO01000003">
    <property type="protein sequence ID" value="SDL28045.1"/>
    <property type="molecule type" value="Genomic_DNA"/>
</dbReference>
<accession>A0A1G9ISK3</accession>
<name>A0A1G9ISK3_9FIRM</name>
<dbReference type="InterPro" id="IPR013767">
    <property type="entry name" value="PAS_fold"/>
</dbReference>
<dbReference type="OrthoDB" id="9815750at2"/>
<proteinExistence type="predicted"/>
<evidence type="ECO:0000313" key="2">
    <source>
        <dbReference type="EMBL" id="SDL28045.1"/>
    </source>
</evidence>
<dbReference type="RefSeq" id="WP_159429768.1">
    <property type="nucleotide sequence ID" value="NZ_FNGO01000003.1"/>
</dbReference>
<dbReference type="Pfam" id="PF00989">
    <property type="entry name" value="PAS"/>
    <property type="match status" value="1"/>
</dbReference>
<feature type="domain" description="PAS" evidence="1">
    <location>
        <begin position="131"/>
        <end position="183"/>
    </location>
</feature>
<sequence>MSDFSGSESIGPDSFISSLPEGASLLDNNLKVQSINSRWEETLTEFELSPEKIGPGNKYPEMLRKIGCPEETVEKLTREIQGIIKGENGECIEEIKVRSGGSVRWCEVKISGFGDGVLVLKEDVSARKKKEKQKVDALFNNSTSAIAMLNNAGEIIDINGEFEEVFGYSLSEVRGEHLDDVLEWGQEGFASREKTEEILQGKKSRGKGTRFDRWGNEKNSCFTGFP</sequence>
<evidence type="ECO:0000259" key="1">
    <source>
        <dbReference type="PROSITE" id="PS50112"/>
    </source>
</evidence>
<dbReference type="Gene3D" id="3.30.450.20">
    <property type="entry name" value="PAS domain"/>
    <property type="match status" value="2"/>
</dbReference>
<protein>
    <submittedName>
        <fullName evidence="2">PAS domain S-box-containing protein</fullName>
    </submittedName>
</protein>
<dbReference type="SMART" id="SM00091">
    <property type="entry name" value="PAS"/>
    <property type="match status" value="1"/>
</dbReference>
<gene>
    <name evidence="2" type="ORF">SAMN04488692_10350</name>
</gene>
<keyword evidence="3" id="KW-1185">Reference proteome</keyword>
<dbReference type="STRING" id="321763.SAMN04488692_10350"/>
<dbReference type="InterPro" id="IPR000014">
    <property type="entry name" value="PAS"/>
</dbReference>
<dbReference type="AlphaFoldDB" id="A0A1G9ISK3"/>
<dbReference type="NCBIfam" id="TIGR00229">
    <property type="entry name" value="sensory_box"/>
    <property type="match status" value="1"/>
</dbReference>
<dbReference type="CDD" id="cd00130">
    <property type="entry name" value="PAS"/>
    <property type="match status" value="1"/>
</dbReference>